<dbReference type="InterPro" id="IPR038477">
    <property type="entry name" value="ASST_N_sf"/>
</dbReference>
<protein>
    <recommendedName>
        <fullName evidence="1">Arylsulfotransferase N-terminal domain-containing protein</fullName>
    </recommendedName>
</protein>
<dbReference type="PANTHER" id="PTHR35340">
    <property type="entry name" value="PQQ ENZYME REPEAT PROTEIN-RELATED"/>
    <property type="match status" value="1"/>
</dbReference>
<dbReference type="SUPFAM" id="SSF50998">
    <property type="entry name" value="Quinoprotein alcohol dehydrogenase-like"/>
    <property type="match status" value="1"/>
</dbReference>
<dbReference type="GO" id="GO:0004062">
    <property type="term" value="F:aryl sulfotransferase activity"/>
    <property type="evidence" value="ECO:0007669"/>
    <property type="project" value="InterPro"/>
</dbReference>
<dbReference type="InterPro" id="IPR011047">
    <property type="entry name" value="Quinoprotein_ADH-like_sf"/>
</dbReference>
<dbReference type="InterPro" id="IPR035391">
    <property type="entry name" value="Arylsulfotran_N"/>
</dbReference>
<accession>A0A7K1SMJ7</accession>
<dbReference type="Proteomes" id="UP000436006">
    <property type="component" value="Unassembled WGS sequence"/>
</dbReference>
<comment type="caution">
    <text evidence="2">The sequence shown here is derived from an EMBL/GenBank/DDBJ whole genome shotgun (WGS) entry which is preliminary data.</text>
</comment>
<dbReference type="InterPro" id="IPR010262">
    <property type="entry name" value="Arylsulfotransferase_bact"/>
</dbReference>
<dbReference type="Pfam" id="PF17425">
    <property type="entry name" value="Arylsulfotran_N"/>
    <property type="match status" value="1"/>
</dbReference>
<dbReference type="RefSeq" id="WP_157589844.1">
    <property type="nucleotide sequence ID" value="NZ_WPIN01000020.1"/>
</dbReference>
<evidence type="ECO:0000259" key="1">
    <source>
        <dbReference type="Pfam" id="PF17425"/>
    </source>
</evidence>
<proteinExistence type="predicted"/>
<dbReference type="Gene3D" id="2.60.40.3100">
    <property type="entry name" value="Arylsulphate sulphotransferase monomer, N-terminal domain"/>
    <property type="match status" value="1"/>
</dbReference>
<gene>
    <name evidence="2" type="ORF">GO755_33670</name>
</gene>
<dbReference type="AlphaFoldDB" id="A0A7K1SMJ7"/>
<name>A0A7K1SMJ7_9BACT</name>
<sequence length="523" mass="57801">MKYVPFLLISLLAFNSCKQSLTDTPIAPVAPIAFSVPADSIKLNPYGYTPLAALVSFSTPVAGKTFIRVQGKHGKLTTIEHTFTDTGTQHSVPVIGLYANYANTVDIRVVNDSGDTLANSTVTIQTGDLPPNMPASITAAPFDETKVASGLILVSNYSTLGTSSPSTPYFMDAYGDIRWVLDYRSHDQLKALSFDDGIERLRNGNFFFGDINTSVIYEVDLFGKLVNHWDLSGYIFHHNVIEKPNGNFVLTASKPGSTKTDGTATIEDYVIEIDRQEGNIVNVWDLKQSLDEQRTALSQSSYVTASDWFHGNSVVYDSTDNTIVVSGRHQGVVKLDYQNNVKWILAPHKGWTVNRRNEDLTQYLLKPVDANGNLITSSDVMNGLITTADFEWNWYQHSNIFLPNGDIMVFDNGDIREYNSAASRYSRAVAYKINPTTMTVQQTWTYGQERGIETYSQIISSVQFLAASNHVIFGPGYQVSNTTGQGGKVVEIDYATKEVVSEISISSANGWGFHRAKKMSAYL</sequence>
<evidence type="ECO:0000313" key="3">
    <source>
        <dbReference type="Proteomes" id="UP000436006"/>
    </source>
</evidence>
<reference evidence="2 3" key="1">
    <citation type="submission" date="2019-12" db="EMBL/GenBank/DDBJ databases">
        <title>Spirosoma sp. HMF4905 genome sequencing and assembly.</title>
        <authorList>
            <person name="Kang H."/>
            <person name="Cha I."/>
            <person name="Kim H."/>
            <person name="Joh K."/>
        </authorList>
    </citation>
    <scope>NUCLEOTIDE SEQUENCE [LARGE SCALE GENOMIC DNA]</scope>
    <source>
        <strain evidence="2 3">HMF4905</strain>
    </source>
</reference>
<dbReference type="EMBL" id="WPIN01000020">
    <property type="protein sequence ID" value="MVM35024.1"/>
    <property type="molecule type" value="Genomic_DNA"/>
</dbReference>
<feature type="domain" description="Arylsulfotransferase N-terminal" evidence="1">
    <location>
        <begin position="40"/>
        <end position="127"/>
    </location>
</feature>
<dbReference type="InterPro" id="IPR053143">
    <property type="entry name" value="Arylsulfate_ST"/>
</dbReference>
<dbReference type="PANTHER" id="PTHR35340:SF10">
    <property type="entry name" value="CYTOPLASMIC PROTEIN"/>
    <property type="match status" value="1"/>
</dbReference>
<evidence type="ECO:0000313" key="2">
    <source>
        <dbReference type="EMBL" id="MVM35024.1"/>
    </source>
</evidence>
<keyword evidence="3" id="KW-1185">Reference proteome</keyword>
<dbReference type="Pfam" id="PF05935">
    <property type="entry name" value="Arylsulfotrans"/>
    <property type="match status" value="1"/>
</dbReference>
<organism evidence="2 3">
    <name type="scientific">Spirosoma arboris</name>
    <dbReference type="NCBI Taxonomy" id="2682092"/>
    <lineage>
        <taxon>Bacteria</taxon>
        <taxon>Pseudomonadati</taxon>
        <taxon>Bacteroidota</taxon>
        <taxon>Cytophagia</taxon>
        <taxon>Cytophagales</taxon>
        <taxon>Cytophagaceae</taxon>
        <taxon>Spirosoma</taxon>
    </lineage>
</organism>